<keyword evidence="3" id="KW-0378">Hydrolase</keyword>
<dbReference type="EC" id="3.4.23.43" evidence="3"/>
<evidence type="ECO:0000256" key="1">
    <source>
        <dbReference type="SAM" id="Phobius"/>
    </source>
</evidence>
<feature type="domain" description="Prepilin type IV endopeptidase peptidase" evidence="2">
    <location>
        <begin position="12"/>
        <end position="119"/>
    </location>
</feature>
<dbReference type="Pfam" id="PF01478">
    <property type="entry name" value="Peptidase_A24"/>
    <property type="match status" value="1"/>
</dbReference>
<reference evidence="3 4" key="1">
    <citation type="submission" date="2021-08" db="EMBL/GenBank/DDBJ databases">
        <title>Collinsella faecalis sp. nov. isolated from swine faeces.</title>
        <authorList>
            <person name="Oh B.S."/>
            <person name="Lee J.H."/>
        </authorList>
    </citation>
    <scope>NUCLEOTIDE SEQUENCE [LARGE SCALE GENOMIC DNA]</scope>
    <source>
        <strain evidence="3 4">AGMB00827</strain>
    </source>
</reference>
<keyword evidence="1" id="KW-0812">Transmembrane</keyword>
<name>A0ABS7MHM0_9ACTN</name>
<evidence type="ECO:0000313" key="3">
    <source>
        <dbReference type="EMBL" id="MBY4796798.1"/>
    </source>
</evidence>
<organism evidence="3 4">
    <name type="scientific">Collinsella ureilytica</name>
    <dbReference type="NCBI Taxonomy" id="2869515"/>
    <lineage>
        <taxon>Bacteria</taxon>
        <taxon>Bacillati</taxon>
        <taxon>Actinomycetota</taxon>
        <taxon>Coriobacteriia</taxon>
        <taxon>Coriobacteriales</taxon>
        <taxon>Coriobacteriaceae</taxon>
        <taxon>Collinsella</taxon>
    </lineage>
</organism>
<dbReference type="InterPro" id="IPR000045">
    <property type="entry name" value="Prepilin_IV_endopep_pep"/>
</dbReference>
<comment type="caution">
    <text evidence="3">The sequence shown here is derived from an EMBL/GenBank/DDBJ whole genome shotgun (WGS) entry which is preliminary data.</text>
</comment>
<feature type="transmembrane region" description="Helical" evidence="1">
    <location>
        <begin position="28"/>
        <end position="47"/>
    </location>
</feature>
<gene>
    <name evidence="3" type="ORF">K6V98_00235</name>
</gene>
<protein>
    <submittedName>
        <fullName evidence="3">Prepilin peptidase</fullName>
        <ecNumber evidence="3">3.4.23.43</ecNumber>
    </submittedName>
</protein>
<keyword evidence="4" id="KW-1185">Reference proteome</keyword>
<dbReference type="RefSeq" id="WP_222198528.1">
    <property type="nucleotide sequence ID" value="NZ_JAIMFO010000004.1"/>
</dbReference>
<dbReference type="GO" id="GO:0004190">
    <property type="term" value="F:aspartic-type endopeptidase activity"/>
    <property type="evidence" value="ECO:0007669"/>
    <property type="project" value="UniProtKB-EC"/>
</dbReference>
<keyword evidence="1" id="KW-0472">Membrane</keyword>
<proteinExistence type="predicted"/>
<dbReference type="Proteomes" id="UP000700908">
    <property type="component" value="Unassembled WGS sequence"/>
</dbReference>
<feature type="transmembrane region" description="Helical" evidence="1">
    <location>
        <begin position="59"/>
        <end position="79"/>
    </location>
</feature>
<feature type="transmembrane region" description="Helical" evidence="1">
    <location>
        <begin position="91"/>
        <end position="117"/>
    </location>
</feature>
<feature type="transmembrane region" description="Helical" evidence="1">
    <location>
        <begin position="129"/>
        <end position="149"/>
    </location>
</feature>
<dbReference type="EMBL" id="JAIMFO010000004">
    <property type="protein sequence ID" value="MBY4796798.1"/>
    <property type="molecule type" value="Genomic_DNA"/>
</dbReference>
<sequence>MMFINLLLLLHLAGVVLAGCIDAVSRRFPNPLAVALALVSIGVVGTAPYRGWSTLVSHVLLALLACVACFVFELMWRYLRGECGIGMGDVKFLACLMIFSPPHALLAFAGALLLLGVACALSRQKSLPLIPFIAPLWIALVSLCLPDVLAR</sequence>
<dbReference type="Gene3D" id="1.20.120.1220">
    <property type="match status" value="1"/>
</dbReference>
<keyword evidence="1" id="KW-1133">Transmembrane helix</keyword>
<evidence type="ECO:0000259" key="2">
    <source>
        <dbReference type="Pfam" id="PF01478"/>
    </source>
</evidence>
<accession>A0ABS7MHM0</accession>
<evidence type="ECO:0000313" key="4">
    <source>
        <dbReference type="Proteomes" id="UP000700908"/>
    </source>
</evidence>